<sequence>MSTEPAESAEPSWEEQLTDPVGYGLSETEAQQIRNEIMIGKTAMLLQRRGQDQAAALMLDVQGIDYYSYFLDGRDPWDDKAHVTVAQIDVETYLLPKFSEDLQEQIREAMHVVATREHRSVNALELREVLPEVGEDWRQQLSRELATERPTNQARKVRLESGAIQRDGLFLTNLWEQRIYTTLLQVQAEMPDTETINIAPLVGMRVKGHTYEPDVLITYKGFAGVIEVDGPHHSGRRAADGSRDRLLKKGGIKVLERITVEDLETRESARKFVDDFLAQLGR</sequence>
<keyword evidence="2" id="KW-0614">Plasmid</keyword>
<dbReference type="OrthoDB" id="4327774at2"/>
<dbReference type="KEGG" id="kra:Krad_4657"/>
<gene>
    <name evidence="2" type="ordered locus">Krad_4657</name>
</gene>
<geneLocation type="plasmid" evidence="2 3">
    <name>pKRAD01</name>
</geneLocation>
<dbReference type="Proteomes" id="UP000001116">
    <property type="component" value="Plasmid pKRAD01"/>
</dbReference>
<keyword evidence="3" id="KW-1185">Reference proteome</keyword>
<reference evidence="3" key="1">
    <citation type="journal article" date="2008" name="PLoS ONE">
        <title>Survival in nuclear waste, extreme resistance, and potential applications gleaned from the genome sequence of Kineococcus radiotolerans SRS30216.</title>
        <authorList>
            <person name="Bagwell C.E."/>
            <person name="Bhat S."/>
            <person name="Hawkins G.M."/>
            <person name="Smith B.W."/>
            <person name="Biswas T."/>
            <person name="Hoover T.R."/>
            <person name="Saunders E."/>
            <person name="Han C.S."/>
            <person name="Tsodikov O.V."/>
            <person name="Shimkets L.J."/>
        </authorList>
    </citation>
    <scope>NUCLEOTIDE SEQUENCE [LARGE SCALE GENOMIC DNA]</scope>
    <source>
        <strain evidence="3">ATCC BAA-149 / DSM 14245 / SRS30216</strain>
    </source>
</reference>
<evidence type="ECO:0000256" key="1">
    <source>
        <dbReference type="SAM" id="MobiDB-lite"/>
    </source>
</evidence>
<dbReference type="AlphaFoldDB" id="A6WH27"/>
<feature type="region of interest" description="Disordered" evidence="1">
    <location>
        <begin position="1"/>
        <end position="21"/>
    </location>
</feature>
<protein>
    <recommendedName>
        <fullName evidence="4">DUF559 domain-containing protein</fullName>
    </recommendedName>
</protein>
<proteinExistence type="predicted"/>
<dbReference type="RefSeq" id="WP_012001906.1">
    <property type="nucleotide sequence ID" value="NC_009806.1"/>
</dbReference>
<dbReference type="EMBL" id="CP000751">
    <property type="protein sequence ID" value="ABS06116.1"/>
    <property type="molecule type" value="Genomic_DNA"/>
</dbReference>
<organism evidence="2 3">
    <name type="scientific">Kineococcus radiotolerans (strain ATCC BAA-149 / DSM 14245 / SRS30216)</name>
    <dbReference type="NCBI Taxonomy" id="266940"/>
    <lineage>
        <taxon>Bacteria</taxon>
        <taxon>Bacillati</taxon>
        <taxon>Actinomycetota</taxon>
        <taxon>Actinomycetes</taxon>
        <taxon>Kineosporiales</taxon>
        <taxon>Kineosporiaceae</taxon>
        <taxon>Kineococcus</taxon>
    </lineage>
</organism>
<accession>A6WH27</accession>
<dbReference type="HOGENOM" id="CLU_1049352_0_0_11"/>
<evidence type="ECO:0008006" key="4">
    <source>
        <dbReference type="Google" id="ProtNLM"/>
    </source>
</evidence>
<evidence type="ECO:0000313" key="2">
    <source>
        <dbReference type="EMBL" id="ABS06116.1"/>
    </source>
</evidence>
<name>A6WH27_KINRD</name>
<feature type="compositionally biased region" description="Low complexity" evidence="1">
    <location>
        <begin position="1"/>
        <end position="11"/>
    </location>
</feature>
<evidence type="ECO:0000313" key="3">
    <source>
        <dbReference type="Proteomes" id="UP000001116"/>
    </source>
</evidence>